<reference evidence="2 3" key="1">
    <citation type="submission" date="2018-11" db="EMBL/GenBank/DDBJ databases">
        <authorList>
            <person name="Kleinhagauer T."/>
            <person name="Glaeser S.P."/>
            <person name="Spergser J."/>
            <person name="Ruckert C."/>
            <person name="Kaempfer P."/>
            <person name="Busse H.-J."/>
        </authorList>
    </citation>
    <scope>NUCLEOTIDE SEQUENCE [LARGE SCALE GENOMIC DNA]</scope>
    <source>
        <strain evidence="2 3">W8</strain>
    </source>
</reference>
<dbReference type="AlphaFoldDB" id="A0A3G6IZ07"/>
<dbReference type="RefSeq" id="WP_245998875.1">
    <property type="nucleotide sequence ID" value="NZ_CP033897.1"/>
</dbReference>
<feature type="compositionally biased region" description="Basic and acidic residues" evidence="1">
    <location>
        <begin position="13"/>
        <end position="40"/>
    </location>
</feature>
<accession>A0A3G6IZ07</accession>
<dbReference type="KEGG" id="cgk:CGERO_03530"/>
<evidence type="ECO:0000256" key="1">
    <source>
        <dbReference type="SAM" id="MobiDB-lite"/>
    </source>
</evidence>
<protein>
    <submittedName>
        <fullName evidence="2">Uncharacterized protein</fullName>
    </submittedName>
</protein>
<dbReference type="Proteomes" id="UP000271587">
    <property type="component" value="Chromosome"/>
</dbReference>
<keyword evidence="3" id="KW-1185">Reference proteome</keyword>
<sequence>MPRRQRRFAQRVSPEDYDRSAEEKENPDGLDELRTVRLGEEELPQTEEQFWREQRPPHYGGDI</sequence>
<feature type="region of interest" description="Disordered" evidence="1">
    <location>
        <begin position="1"/>
        <end position="63"/>
    </location>
</feature>
<organism evidence="2 3">
    <name type="scientific">Corynebacterium gerontici</name>
    <dbReference type="NCBI Taxonomy" id="2079234"/>
    <lineage>
        <taxon>Bacteria</taxon>
        <taxon>Bacillati</taxon>
        <taxon>Actinomycetota</taxon>
        <taxon>Actinomycetes</taxon>
        <taxon>Mycobacteriales</taxon>
        <taxon>Corynebacteriaceae</taxon>
        <taxon>Corynebacterium</taxon>
    </lineage>
</organism>
<name>A0A3G6IZ07_9CORY</name>
<dbReference type="EMBL" id="CP033897">
    <property type="protein sequence ID" value="AZA11025.1"/>
    <property type="molecule type" value="Genomic_DNA"/>
</dbReference>
<evidence type="ECO:0000313" key="2">
    <source>
        <dbReference type="EMBL" id="AZA11025.1"/>
    </source>
</evidence>
<gene>
    <name evidence="2" type="ORF">CGERO_03530</name>
</gene>
<proteinExistence type="predicted"/>
<evidence type="ECO:0000313" key="3">
    <source>
        <dbReference type="Proteomes" id="UP000271587"/>
    </source>
</evidence>